<evidence type="ECO:0000256" key="6">
    <source>
        <dbReference type="ARBA" id="ARBA00023316"/>
    </source>
</evidence>
<keyword evidence="6 7" id="KW-0961">Cell wall biogenesis/degradation</keyword>
<dbReference type="PANTHER" id="PTHR30518:SF2">
    <property type="entry name" value="ENDOLYTIC MUREIN TRANSGLYCOSYLASE"/>
    <property type="match status" value="1"/>
</dbReference>
<comment type="caution">
    <text evidence="8">The sequence shown here is derived from an EMBL/GenBank/DDBJ whole genome shotgun (WGS) entry which is preliminary data.</text>
</comment>
<dbReference type="EMBL" id="MHLH01000015">
    <property type="protein sequence ID" value="OGZ03833.1"/>
    <property type="molecule type" value="Genomic_DNA"/>
</dbReference>
<evidence type="ECO:0000256" key="3">
    <source>
        <dbReference type="ARBA" id="ARBA00022989"/>
    </source>
</evidence>
<dbReference type="GO" id="GO:0071555">
    <property type="term" value="P:cell wall organization"/>
    <property type="evidence" value="ECO:0007669"/>
    <property type="project" value="UniProtKB-KW"/>
</dbReference>
<organism evidence="8 9">
    <name type="scientific">Candidatus Lloydbacteria bacterium RIFCSPHIGHO2_01_FULL_41_20</name>
    <dbReference type="NCBI Taxonomy" id="1798657"/>
    <lineage>
        <taxon>Bacteria</taxon>
        <taxon>Candidatus Lloydiibacteriota</taxon>
    </lineage>
</organism>
<evidence type="ECO:0000256" key="7">
    <source>
        <dbReference type="HAMAP-Rule" id="MF_02065"/>
    </source>
</evidence>
<dbReference type="AlphaFoldDB" id="A0A1G2CR31"/>
<reference evidence="8 9" key="1">
    <citation type="journal article" date="2016" name="Nat. Commun.">
        <title>Thousands of microbial genomes shed light on interconnected biogeochemical processes in an aquifer system.</title>
        <authorList>
            <person name="Anantharaman K."/>
            <person name="Brown C.T."/>
            <person name="Hug L.A."/>
            <person name="Sharon I."/>
            <person name="Castelle C.J."/>
            <person name="Probst A.J."/>
            <person name="Thomas B.C."/>
            <person name="Singh A."/>
            <person name="Wilkins M.J."/>
            <person name="Karaoz U."/>
            <person name="Brodie E.L."/>
            <person name="Williams K.H."/>
            <person name="Hubbard S.S."/>
            <person name="Banfield J.F."/>
        </authorList>
    </citation>
    <scope>NUCLEOTIDE SEQUENCE [LARGE SCALE GENOMIC DNA]</scope>
</reference>
<dbReference type="GO" id="GO:0009252">
    <property type="term" value="P:peptidoglycan biosynthetic process"/>
    <property type="evidence" value="ECO:0007669"/>
    <property type="project" value="UniProtKB-UniRule"/>
</dbReference>
<comment type="catalytic activity">
    <reaction evidence="7">
        <text>a peptidoglycan chain = a peptidoglycan chain with N-acetyl-1,6-anhydromuramyl-[peptide] at the reducing end + a peptidoglycan chain with N-acetylglucosamine at the non-reducing end.</text>
        <dbReference type="EC" id="4.2.2.29"/>
    </reaction>
</comment>
<keyword evidence="3 7" id="KW-1133">Transmembrane helix</keyword>
<proteinExistence type="inferred from homology"/>
<comment type="similarity">
    <text evidence="7">Belongs to the transglycosylase MltG family.</text>
</comment>
<dbReference type="PANTHER" id="PTHR30518">
    <property type="entry name" value="ENDOLYTIC MUREIN TRANSGLYCOSYLASE"/>
    <property type="match status" value="1"/>
</dbReference>
<accession>A0A1G2CR31</accession>
<dbReference type="NCBIfam" id="TIGR00247">
    <property type="entry name" value="endolytic transglycosylase MltG"/>
    <property type="match status" value="1"/>
</dbReference>
<dbReference type="STRING" id="1798657.A2648_02675"/>
<evidence type="ECO:0000313" key="9">
    <source>
        <dbReference type="Proteomes" id="UP000178841"/>
    </source>
</evidence>
<dbReference type="Proteomes" id="UP000178841">
    <property type="component" value="Unassembled WGS sequence"/>
</dbReference>
<feature type="site" description="Important for catalytic activity" evidence="7">
    <location>
        <position position="197"/>
    </location>
</feature>
<evidence type="ECO:0000256" key="2">
    <source>
        <dbReference type="ARBA" id="ARBA00022692"/>
    </source>
</evidence>
<dbReference type="HAMAP" id="MF_02065">
    <property type="entry name" value="MltG"/>
    <property type="match status" value="1"/>
</dbReference>
<keyword evidence="4 7" id="KW-0472">Membrane</keyword>
<evidence type="ECO:0000256" key="4">
    <source>
        <dbReference type="ARBA" id="ARBA00023136"/>
    </source>
</evidence>
<dbReference type="EC" id="4.2.2.29" evidence="7"/>
<keyword evidence="1 7" id="KW-1003">Cell membrane</keyword>
<dbReference type="InterPro" id="IPR003770">
    <property type="entry name" value="MLTG-like"/>
</dbReference>
<dbReference type="GO" id="GO:0008932">
    <property type="term" value="F:lytic endotransglycosylase activity"/>
    <property type="evidence" value="ECO:0007669"/>
    <property type="project" value="UniProtKB-UniRule"/>
</dbReference>
<evidence type="ECO:0000313" key="8">
    <source>
        <dbReference type="EMBL" id="OGZ03833.1"/>
    </source>
</evidence>
<keyword evidence="5 7" id="KW-0456">Lyase</keyword>
<keyword evidence="2 7" id="KW-0812">Transmembrane</keyword>
<evidence type="ECO:0000256" key="5">
    <source>
        <dbReference type="ARBA" id="ARBA00023239"/>
    </source>
</evidence>
<evidence type="ECO:0000256" key="1">
    <source>
        <dbReference type="ARBA" id="ARBA00022475"/>
    </source>
</evidence>
<name>A0A1G2CR31_9BACT</name>
<gene>
    <name evidence="7" type="primary">mltG</name>
    <name evidence="8" type="ORF">A2648_02675</name>
</gene>
<protein>
    <recommendedName>
        <fullName evidence="7">Endolytic murein transglycosylase</fullName>
        <ecNumber evidence="7">4.2.2.29</ecNumber>
    </recommendedName>
    <alternativeName>
        <fullName evidence="7">Peptidoglycan lytic transglycosylase</fullName>
    </alternativeName>
    <alternativeName>
        <fullName evidence="7">Peptidoglycan polymerization terminase</fullName>
    </alternativeName>
</protein>
<dbReference type="Pfam" id="PF02618">
    <property type="entry name" value="YceG"/>
    <property type="match status" value="1"/>
</dbReference>
<comment type="function">
    <text evidence="7">Functions as a peptidoglycan terminase that cleaves nascent peptidoglycan strands endolytically to terminate their elongation.</text>
</comment>
<sequence>MIMVSALRKILALAIIIFVVGFLWGGAQNIINENNTPKTLSTNIDILHKKIIDDSVAKDREDIEKASINSILENMYVEVSLLASALPNIANPSVTYLRITQGMRKEQIANILGNNLSWDKTEETKFLATEIPEKSISGEGYFYPGTYLFRKENSGELAGRLMTGRFKQEVLTRYASSTNKVINLDTALKIASILEREAGGKYDMRIISGIIWNRMFKGMSLDMDSTLQYAKGNEEIGWWPKVESEDKFIDSPYNTYANEGLPPTAIANPSILAIEAALNPKKTNCLFFLHDKKGGFHCTKTYKEHSANIKRFYVVK</sequence>
<dbReference type="GO" id="GO:0005886">
    <property type="term" value="C:plasma membrane"/>
    <property type="evidence" value="ECO:0007669"/>
    <property type="project" value="UniProtKB-UniRule"/>
</dbReference>